<keyword evidence="3" id="KW-1185">Reference proteome</keyword>
<organism evidence="2 3">
    <name type="scientific">Candidatus Phycosocius spiralis</name>
    <dbReference type="NCBI Taxonomy" id="2815099"/>
    <lineage>
        <taxon>Bacteria</taxon>
        <taxon>Pseudomonadati</taxon>
        <taxon>Pseudomonadota</taxon>
        <taxon>Alphaproteobacteria</taxon>
        <taxon>Caulobacterales</taxon>
        <taxon>Caulobacterales incertae sedis</taxon>
        <taxon>Candidatus Phycosocius</taxon>
    </lineage>
</organism>
<feature type="transmembrane region" description="Helical" evidence="1">
    <location>
        <begin position="111"/>
        <end position="137"/>
    </location>
</feature>
<dbReference type="RefSeq" id="WP_284359917.1">
    <property type="nucleotide sequence ID" value="NZ_BPFZ01000007.1"/>
</dbReference>
<accession>A0ABQ4PVX1</accession>
<gene>
    <name evidence="2" type="ORF">PsB1_1292</name>
</gene>
<name>A0ABQ4PVX1_9PROT</name>
<keyword evidence="1" id="KW-0472">Membrane</keyword>
<feature type="transmembrane region" description="Helical" evidence="1">
    <location>
        <begin position="12"/>
        <end position="33"/>
    </location>
</feature>
<reference evidence="2" key="1">
    <citation type="submission" date="2021-05" db="EMBL/GenBank/DDBJ databases">
        <authorList>
            <person name="Tanabe Y."/>
        </authorList>
    </citation>
    <scope>NUCLEOTIDE SEQUENCE</scope>
    <source>
        <strain evidence="2">BOTRYCO-1</strain>
    </source>
</reference>
<dbReference type="EMBL" id="BPFZ01000007">
    <property type="protein sequence ID" value="GIU67138.1"/>
    <property type="molecule type" value="Genomic_DNA"/>
</dbReference>
<keyword evidence="1" id="KW-0812">Transmembrane</keyword>
<protein>
    <submittedName>
        <fullName evidence="2">Uncharacterized protein</fullName>
    </submittedName>
</protein>
<sequence>MTELVGKLRPPLWLMVVAGLGLAWNFFGVLQFFTTLNPSLESLMAQGLTPDQAAVMVSIPFWMKLAFAIGVFGGVLGSTLLVFQTPVTRPILLLSLLSYCALYVGDITHGVFAALGTSQVIVLTTVVAIAAALLWVAHFSNKQRLLA</sequence>
<proteinExistence type="predicted"/>
<evidence type="ECO:0000313" key="3">
    <source>
        <dbReference type="Proteomes" id="UP001161064"/>
    </source>
</evidence>
<evidence type="ECO:0000256" key="1">
    <source>
        <dbReference type="SAM" id="Phobius"/>
    </source>
</evidence>
<evidence type="ECO:0000313" key="2">
    <source>
        <dbReference type="EMBL" id="GIU67138.1"/>
    </source>
</evidence>
<feature type="transmembrane region" description="Helical" evidence="1">
    <location>
        <begin position="53"/>
        <end position="75"/>
    </location>
</feature>
<feature type="transmembrane region" description="Helical" evidence="1">
    <location>
        <begin position="87"/>
        <end position="105"/>
    </location>
</feature>
<reference evidence="2" key="2">
    <citation type="journal article" date="2023" name="ISME Commun">
        <title>Characterization of a bloom-associated alphaproteobacterial lineage, 'Candidatus Phycosocius': insights into freshwater algal-bacterial interactions.</title>
        <authorList>
            <person name="Tanabe Y."/>
            <person name="Yamaguchi H."/>
            <person name="Yoshida M."/>
            <person name="Kai A."/>
            <person name="Okazaki Y."/>
        </authorList>
    </citation>
    <scope>NUCLEOTIDE SEQUENCE</scope>
    <source>
        <strain evidence="2">BOTRYCO-1</strain>
    </source>
</reference>
<keyword evidence="1" id="KW-1133">Transmembrane helix</keyword>
<comment type="caution">
    <text evidence="2">The sequence shown here is derived from an EMBL/GenBank/DDBJ whole genome shotgun (WGS) entry which is preliminary data.</text>
</comment>
<dbReference type="Proteomes" id="UP001161064">
    <property type="component" value="Unassembled WGS sequence"/>
</dbReference>